<keyword evidence="2" id="KW-0472">Membrane</keyword>
<dbReference type="Proteomes" id="UP000008367">
    <property type="component" value="Unassembled WGS sequence"/>
</dbReference>
<evidence type="ECO:0000313" key="3">
    <source>
        <dbReference type="EMBL" id="EKM32112.1"/>
    </source>
</evidence>
<comment type="subcellular location">
    <subcellularLocation>
        <location evidence="1">Cell inner membrane</location>
    </subcellularLocation>
</comment>
<dbReference type="AlphaFoldDB" id="A0A454D0E8"/>
<gene>
    <name evidence="3" type="ORF">VCHENC02_2299</name>
</gene>
<reference evidence="3 4" key="1">
    <citation type="submission" date="2012-10" db="EMBL/GenBank/DDBJ databases">
        <title>Genome sequence of Vibrio Cholerae HENC-02.</title>
        <authorList>
            <person name="Eppinger M."/>
            <person name="Hasan N.A."/>
            <person name="Sengamalay N."/>
            <person name="Hine E."/>
            <person name="Su Q."/>
            <person name="Daugherty S.C."/>
            <person name="Young S."/>
            <person name="Sadzewicz L."/>
            <person name="Tallon L."/>
            <person name="Cebula T.A."/>
            <person name="Ravel J."/>
            <person name="Colwell R.R."/>
        </authorList>
    </citation>
    <scope>NUCLEOTIDE SEQUENCE [LARGE SCALE GENOMIC DNA]</scope>
    <source>
        <strain evidence="3 4">HENC-02</strain>
    </source>
</reference>
<dbReference type="SUPFAM" id="SSF103190">
    <property type="entry name" value="Sensory domain-like"/>
    <property type="match status" value="1"/>
</dbReference>
<dbReference type="GO" id="GO:0005886">
    <property type="term" value="C:plasma membrane"/>
    <property type="evidence" value="ECO:0007669"/>
    <property type="project" value="UniProtKB-SubCell"/>
</dbReference>
<keyword evidence="2" id="KW-0812">Transmembrane</keyword>
<dbReference type="InterPro" id="IPR029151">
    <property type="entry name" value="Sensor-like_sf"/>
</dbReference>
<sequence length="145" mass="16515">MNPTFTLSELKFFCLRFVAIFFLLVAVFGAIIHYDKSASEEAAKSNIRVQQQALLKGKKQYIEWVMGSVVRETALLADIMAARRVYETLELPSEQAQRAELSRLNSILEAVSQRKEVYDQLRYLDMQGNEVIRINFNGGHSEGVP</sequence>
<protein>
    <submittedName>
        <fullName evidence="3">Sensory box/ggdef family domain protein</fullName>
    </submittedName>
</protein>
<comment type="caution">
    <text evidence="3">The sequence shown here is derived from an EMBL/GenBank/DDBJ whole genome shotgun (WGS) entry which is preliminary data.</text>
</comment>
<dbReference type="EMBL" id="AJSR01000888">
    <property type="protein sequence ID" value="EKM32112.1"/>
    <property type="molecule type" value="Genomic_DNA"/>
</dbReference>
<evidence type="ECO:0000256" key="1">
    <source>
        <dbReference type="ARBA" id="ARBA00004533"/>
    </source>
</evidence>
<keyword evidence="2" id="KW-1133">Transmembrane helix</keyword>
<dbReference type="Gene3D" id="3.30.450.20">
    <property type="entry name" value="PAS domain"/>
    <property type="match status" value="1"/>
</dbReference>
<evidence type="ECO:0000313" key="4">
    <source>
        <dbReference type="Proteomes" id="UP000008367"/>
    </source>
</evidence>
<proteinExistence type="predicted"/>
<feature type="non-terminal residue" evidence="3">
    <location>
        <position position="145"/>
    </location>
</feature>
<name>A0A454D0E8_VIBHA</name>
<evidence type="ECO:0000256" key="2">
    <source>
        <dbReference type="SAM" id="Phobius"/>
    </source>
</evidence>
<organism evidence="3 4">
    <name type="scientific">Vibrio harveyi</name>
    <name type="common">Beneckea harveyi</name>
    <dbReference type="NCBI Taxonomy" id="669"/>
    <lineage>
        <taxon>Bacteria</taxon>
        <taxon>Pseudomonadati</taxon>
        <taxon>Pseudomonadota</taxon>
        <taxon>Gammaproteobacteria</taxon>
        <taxon>Vibrionales</taxon>
        <taxon>Vibrionaceae</taxon>
        <taxon>Vibrio</taxon>
    </lineage>
</organism>
<accession>A0A454D0E8</accession>
<feature type="transmembrane region" description="Helical" evidence="2">
    <location>
        <begin position="12"/>
        <end position="34"/>
    </location>
</feature>